<dbReference type="GO" id="GO:0004488">
    <property type="term" value="F:methylenetetrahydrofolate dehydrogenase (NADP+) activity"/>
    <property type="evidence" value="ECO:0007669"/>
    <property type="project" value="InterPro"/>
</dbReference>
<evidence type="ECO:0000256" key="1">
    <source>
        <dbReference type="SAM" id="MobiDB-lite"/>
    </source>
</evidence>
<sequence>TLQTARVIDGKSIAQSIRSGIADEVSQMKEATGNSPGLALVLVGRRKDSHTFIRVKLKACDKVGIATLMEELPEECTEDELLRVVSRLNRDPRNHSDPADGGDCREELHDCDSVHRPDQRGRRRNRSQIEMRIKQGNHPKTMASRQRRSGQSNEGSHHSPLASIFFEQIMCVCFFLMSRSI</sequence>
<dbReference type="STRING" id="22663.A0A2I0KCV1"/>
<proteinExistence type="predicted"/>
<feature type="region of interest" description="Disordered" evidence="1">
    <location>
        <begin position="90"/>
        <end position="157"/>
    </location>
</feature>
<dbReference type="Pfam" id="PF00763">
    <property type="entry name" value="THF_DHG_CYH"/>
    <property type="match status" value="1"/>
</dbReference>
<dbReference type="GO" id="GO:0035999">
    <property type="term" value="P:tetrahydrofolate interconversion"/>
    <property type="evidence" value="ECO:0007669"/>
    <property type="project" value="TreeGrafter"/>
</dbReference>
<feature type="non-terminal residue" evidence="3">
    <location>
        <position position="1"/>
    </location>
</feature>
<dbReference type="SUPFAM" id="SSF53223">
    <property type="entry name" value="Aminoacid dehydrogenase-like, N-terminal domain"/>
    <property type="match status" value="1"/>
</dbReference>
<keyword evidence="4" id="KW-1185">Reference proteome</keyword>
<organism evidence="3 4">
    <name type="scientific">Punica granatum</name>
    <name type="common">Pomegranate</name>
    <dbReference type="NCBI Taxonomy" id="22663"/>
    <lineage>
        <taxon>Eukaryota</taxon>
        <taxon>Viridiplantae</taxon>
        <taxon>Streptophyta</taxon>
        <taxon>Embryophyta</taxon>
        <taxon>Tracheophyta</taxon>
        <taxon>Spermatophyta</taxon>
        <taxon>Magnoliopsida</taxon>
        <taxon>eudicotyledons</taxon>
        <taxon>Gunneridae</taxon>
        <taxon>Pentapetalae</taxon>
        <taxon>rosids</taxon>
        <taxon>malvids</taxon>
        <taxon>Myrtales</taxon>
        <taxon>Lythraceae</taxon>
        <taxon>Punica</taxon>
    </lineage>
</organism>
<dbReference type="EMBL" id="PGOL01000741">
    <property type="protein sequence ID" value="PKI65596.1"/>
    <property type="molecule type" value="Genomic_DNA"/>
</dbReference>
<feature type="compositionally biased region" description="Basic and acidic residues" evidence="1">
    <location>
        <begin position="90"/>
        <end position="120"/>
    </location>
</feature>
<reference evidence="3 4" key="1">
    <citation type="submission" date="2017-11" db="EMBL/GenBank/DDBJ databases">
        <title>De-novo sequencing of pomegranate (Punica granatum L.) genome.</title>
        <authorList>
            <person name="Akparov Z."/>
            <person name="Amiraslanov A."/>
            <person name="Hajiyeva S."/>
            <person name="Abbasov M."/>
            <person name="Kaur K."/>
            <person name="Hamwieh A."/>
            <person name="Solovyev V."/>
            <person name="Salamov A."/>
            <person name="Braich B."/>
            <person name="Kosarev P."/>
            <person name="Mahmoud A."/>
            <person name="Hajiyev E."/>
            <person name="Babayeva S."/>
            <person name="Izzatullayeva V."/>
            <person name="Mammadov A."/>
            <person name="Mammadov A."/>
            <person name="Sharifova S."/>
            <person name="Ojaghi J."/>
            <person name="Eynullazada K."/>
            <person name="Bayramov B."/>
            <person name="Abdulazimova A."/>
            <person name="Shahmuradov I."/>
        </authorList>
    </citation>
    <scope>NUCLEOTIDE SEQUENCE [LARGE SCALE GENOMIC DNA]</scope>
    <source>
        <strain evidence="4">cv. AG2017</strain>
        <tissue evidence="3">Leaf</tissue>
    </source>
</reference>
<dbReference type="PANTHER" id="PTHR48099">
    <property type="entry name" value="C-1-TETRAHYDROFOLATE SYNTHASE, CYTOPLASMIC-RELATED"/>
    <property type="match status" value="1"/>
</dbReference>
<dbReference type="Gene3D" id="3.40.50.10860">
    <property type="entry name" value="Leucine Dehydrogenase, chain A, domain 1"/>
    <property type="match status" value="1"/>
</dbReference>
<dbReference type="AlphaFoldDB" id="A0A2I0KCV1"/>
<dbReference type="InterPro" id="IPR000672">
    <property type="entry name" value="THF_DH/CycHdrlase"/>
</dbReference>
<comment type="caution">
    <text evidence="3">The sequence shown here is derived from an EMBL/GenBank/DDBJ whole genome shotgun (WGS) entry which is preliminary data.</text>
</comment>
<feature type="domain" description="Tetrahydrofolate dehydrogenase/cyclohydrolase catalytic" evidence="2">
    <location>
        <begin position="8"/>
        <end position="95"/>
    </location>
</feature>
<protein>
    <recommendedName>
        <fullName evidence="2">Tetrahydrofolate dehydrogenase/cyclohydrolase catalytic domain-containing protein</fullName>
    </recommendedName>
</protein>
<dbReference type="InterPro" id="IPR020630">
    <property type="entry name" value="THF_DH/CycHdrlase_cat_dom"/>
</dbReference>
<dbReference type="PANTHER" id="PTHR48099:SF13">
    <property type="entry name" value="METHYLENETETRAHYDROFOLATE DEHYDROGENASE"/>
    <property type="match status" value="1"/>
</dbReference>
<dbReference type="PRINTS" id="PR00085">
    <property type="entry name" value="THFDHDRGNASE"/>
</dbReference>
<gene>
    <name evidence="3" type="ORF">CRG98_013989</name>
</gene>
<accession>A0A2I0KCV1</accession>
<evidence type="ECO:0000259" key="2">
    <source>
        <dbReference type="Pfam" id="PF00763"/>
    </source>
</evidence>
<dbReference type="InterPro" id="IPR046346">
    <property type="entry name" value="Aminoacid_DH-like_N_sf"/>
</dbReference>
<evidence type="ECO:0000313" key="3">
    <source>
        <dbReference type="EMBL" id="PKI65596.1"/>
    </source>
</evidence>
<dbReference type="GO" id="GO:0005829">
    <property type="term" value="C:cytosol"/>
    <property type="evidence" value="ECO:0007669"/>
    <property type="project" value="TreeGrafter"/>
</dbReference>
<dbReference type="GO" id="GO:0004477">
    <property type="term" value="F:methenyltetrahydrofolate cyclohydrolase activity"/>
    <property type="evidence" value="ECO:0007669"/>
    <property type="project" value="TreeGrafter"/>
</dbReference>
<name>A0A2I0KCV1_PUNGR</name>
<dbReference type="Proteomes" id="UP000233551">
    <property type="component" value="Unassembled WGS sequence"/>
</dbReference>
<evidence type="ECO:0000313" key="4">
    <source>
        <dbReference type="Proteomes" id="UP000233551"/>
    </source>
</evidence>